<evidence type="ECO:0000256" key="3">
    <source>
        <dbReference type="ARBA" id="ARBA00022525"/>
    </source>
</evidence>
<keyword evidence="5 13" id="KW-0732">Signal</keyword>
<comment type="subcellular location">
    <subcellularLocation>
        <location evidence="1">Secreted</location>
        <location evidence="1">Extracellular space</location>
    </subcellularLocation>
</comment>
<evidence type="ECO:0000256" key="5">
    <source>
        <dbReference type="ARBA" id="ARBA00022729"/>
    </source>
</evidence>
<evidence type="ECO:0000256" key="6">
    <source>
        <dbReference type="ARBA" id="ARBA00022801"/>
    </source>
</evidence>
<protein>
    <recommendedName>
        <fullName evidence="11">trypsin</fullName>
        <ecNumber evidence="11">3.4.21.4</ecNumber>
    </recommendedName>
</protein>
<keyword evidence="8" id="KW-0865">Zymogen</keyword>
<comment type="catalytic activity">
    <reaction evidence="10">
        <text>Preferential cleavage: Arg-|-Xaa, Lys-|-Xaa.</text>
        <dbReference type="EC" id="3.4.21.4"/>
    </reaction>
</comment>
<keyword evidence="3" id="KW-0964">Secreted</keyword>
<dbReference type="InterPro" id="IPR043504">
    <property type="entry name" value="Peptidase_S1_PA_chymotrypsin"/>
</dbReference>
<dbReference type="InterPro" id="IPR001254">
    <property type="entry name" value="Trypsin_dom"/>
</dbReference>
<dbReference type="Proteomes" id="UP000515160">
    <property type="component" value="Chromosome 2L"/>
</dbReference>
<evidence type="ECO:0000256" key="2">
    <source>
        <dbReference type="ARBA" id="ARBA00007664"/>
    </source>
</evidence>
<proteinExistence type="inferred from homology"/>
<comment type="similarity">
    <text evidence="2">Belongs to the peptidase S1 family.</text>
</comment>
<dbReference type="InterPro" id="IPR009003">
    <property type="entry name" value="Peptidase_S1_PA"/>
</dbReference>
<dbReference type="PRINTS" id="PR00722">
    <property type="entry name" value="CHYMOTRYPSIN"/>
</dbReference>
<dbReference type="GO" id="GO:0004252">
    <property type="term" value="F:serine-type endopeptidase activity"/>
    <property type="evidence" value="ECO:0007669"/>
    <property type="project" value="UniProtKB-EC"/>
</dbReference>
<dbReference type="GO" id="GO:0005576">
    <property type="term" value="C:extracellular region"/>
    <property type="evidence" value="ECO:0007669"/>
    <property type="project" value="UniProtKB-SubCell"/>
</dbReference>
<accession>A0A9C6SRG5</accession>
<keyword evidence="4 12" id="KW-0645">Protease</keyword>
<dbReference type="SUPFAM" id="SSF50494">
    <property type="entry name" value="Trypsin-like serine proteases"/>
    <property type="match status" value="1"/>
</dbReference>
<organism evidence="15 16">
    <name type="scientific">Drosophila albomicans</name>
    <name type="common">Fruit fly</name>
    <dbReference type="NCBI Taxonomy" id="7291"/>
    <lineage>
        <taxon>Eukaryota</taxon>
        <taxon>Metazoa</taxon>
        <taxon>Ecdysozoa</taxon>
        <taxon>Arthropoda</taxon>
        <taxon>Hexapoda</taxon>
        <taxon>Insecta</taxon>
        <taxon>Pterygota</taxon>
        <taxon>Neoptera</taxon>
        <taxon>Endopterygota</taxon>
        <taxon>Diptera</taxon>
        <taxon>Brachycera</taxon>
        <taxon>Muscomorpha</taxon>
        <taxon>Ephydroidea</taxon>
        <taxon>Drosophilidae</taxon>
        <taxon>Drosophila</taxon>
    </lineage>
</organism>
<dbReference type="GO" id="GO:0006508">
    <property type="term" value="P:proteolysis"/>
    <property type="evidence" value="ECO:0007669"/>
    <property type="project" value="UniProtKB-KW"/>
</dbReference>
<dbReference type="PROSITE" id="PS50240">
    <property type="entry name" value="TRYPSIN_DOM"/>
    <property type="match status" value="1"/>
</dbReference>
<evidence type="ECO:0000313" key="16">
    <source>
        <dbReference type="RefSeq" id="XP_051858676.1"/>
    </source>
</evidence>
<dbReference type="InterPro" id="IPR001314">
    <property type="entry name" value="Peptidase_S1A"/>
</dbReference>
<evidence type="ECO:0000256" key="4">
    <source>
        <dbReference type="ARBA" id="ARBA00022670"/>
    </source>
</evidence>
<evidence type="ECO:0000256" key="9">
    <source>
        <dbReference type="ARBA" id="ARBA00023157"/>
    </source>
</evidence>
<dbReference type="Gene3D" id="2.40.10.10">
    <property type="entry name" value="Trypsin-like serine proteases"/>
    <property type="match status" value="1"/>
</dbReference>
<evidence type="ECO:0000256" key="12">
    <source>
        <dbReference type="RuleBase" id="RU363034"/>
    </source>
</evidence>
<dbReference type="OrthoDB" id="10059102at2759"/>
<evidence type="ECO:0000256" key="1">
    <source>
        <dbReference type="ARBA" id="ARBA00004239"/>
    </source>
</evidence>
<dbReference type="PANTHER" id="PTHR24276:SF91">
    <property type="entry name" value="AT26814P-RELATED"/>
    <property type="match status" value="1"/>
</dbReference>
<evidence type="ECO:0000259" key="14">
    <source>
        <dbReference type="PROSITE" id="PS50240"/>
    </source>
</evidence>
<keyword evidence="9" id="KW-1015">Disulfide bond</keyword>
<name>A0A9C6SRG5_DROAB</name>
<evidence type="ECO:0000256" key="13">
    <source>
        <dbReference type="SAM" id="SignalP"/>
    </source>
</evidence>
<dbReference type="InterPro" id="IPR033116">
    <property type="entry name" value="TRYPSIN_SER"/>
</dbReference>
<feature type="chain" id="PRO_5038535324" description="trypsin" evidence="13">
    <location>
        <begin position="18"/>
        <end position="266"/>
    </location>
</feature>
<feature type="signal peptide" evidence="13">
    <location>
        <begin position="1"/>
        <end position="17"/>
    </location>
</feature>
<dbReference type="RefSeq" id="XP_051858676.1">
    <property type="nucleotide sequence ID" value="XM_052002716.1"/>
</dbReference>
<reference evidence="16" key="1">
    <citation type="submission" date="2025-08" db="UniProtKB">
        <authorList>
            <consortium name="RefSeq"/>
        </authorList>
    </citation>
    <scope>IDENTIFICATION</scope>
    <source>
        <strain evidence="16">15112-1751.03</strain>
        <tissue evidence="16">Whole Adult</tissue>
    </source>
</reference>
<dbReference type="InterPro" id="IPR050430">
    <property type="entry name" value="Peptidase_S1"/>
</dbReference>
<evidence type="ECO:0000256" key="8">
    <source>
        <dbReference type="ARBA" id="ARBA00023145"/>
    </source>
</evidence>
<keyword evidence="15" id="KW-1185">Reference proteome</keyword>
<evidence type="ECO:0000313" key="15">
    <source>
        <dbReference type="Proteomes" id="UP000515160"/>
    </source>
</evidence>
<dbReference type="PROSITE" id="PS00135">
    <property type="entry name" value="TRYPSIN_SER"/>
    <property type="match status" value="1"/>
</dbReference>
<sequence>MLFTLLALLSVATFGCALHLPVDPELLLKNGNNRIIGGKDTPIEAIPWQVLLLKLGRHYCGGVVYSKNIIITAAHCVCDDDANILDPKIFDVRVGSSTSNDGGSVIKVAKTIVHDRFTLNPHLMEYDIALILLSSPLEMGPTVKAIPLADSIRNDGASAIVSGWGWTETGEASLHLKSVSVNIVSREECARAYGYKRITQVTICAAAPGKDSCGGDSGGPLVYEGELVGIVSYGYGCAEPGYPGVYANVVELRKWIEKEATKLGST</sequence>
<dbReference type="PROSITE" id="PS00134">
    <property type="entry name" value="TRYPSIN_HIS"/>
    <property type="match status" value="1"/>
</dbReference>
<keyword evidence="6 12" id="KW-0378">Hydrolase</keyword>
<dbReference type="CDD" id="cd00190">
    <property type="entry name" value="Tryp_SPc"/>
    <property type="match status" value="1"/>
</dbReference>
<dbReference type="FunFam" id="2.40.10.10:FF:000077">
    <property type="entry name" value="Predicted protein"/>
    <property type="match status" value="1"/>
</dbReference>
<dbReference type="AlphaFoldDB" id="A0A9C6SRG5"/>
<dbReference type="GeneID" id="127565203"/>
<dbReference type="InterPro" id="IPR018114">
    <property type="entry name" value="TRYPSIN_HIS"/>
</dbReference>
<dbReference type="Pfam" id="PF00089">
    <property type="entry name" value="Trypsin"/>
    <property type="match status" value="1"/>
</dbReference>
<evidence type="ECO:0000256" key="11">
    <source>
        <dbReference type="ARBA" id="ARBA00038868"/>
    </source>
</evidence>
<dbReference type="EC" id="3.4.21.4" evidence="11"/>
<gene>
    <name evidence="16" type="primary">LOC127565203</name>
</gene>
<keyword evidence="7 12" id="KW-0720">Serine protease</keyword>
<dbReference type="PANTHER" id="PTHR24276">
    <property type="entry name" value="POLYSERASE-RELATED"/>
    <property type="match status" value="1"/>
</dbReference>
<evidence type="ECO:0000256" key="7">
    <source>
        <dbReference type="ARBA" id="ARBA00022825"/>
    </source>
</evidence>
<evidence type="ECO:0000256" key="10">
    <source>
        <dbReference type="ARBA" id="ARBA00036320"/>
    </source>
</evidence>
<dbReference type="SMART" id="SM00020">
    <property type="entry name" value="Tryp_SPc"/>
    <property type="match status" value="1"/>
</dbReference>
<feature type="domain" description="Peptidase S1" evidence="14">
    <location>
        <begin position="35"/>
        <end position="261"/>
    </location>
</feature>